<reference evidence="2 3" key="1">
    <citation type="submission" date="2019-06" db="EMBL/GenBank/DDBJ databases">
        <authorList>
            <person name="Rodrigo-Torres L."/>
            <person name="Arahal R. D."/>
            <person name="Lucena T."/>
        </authorList>
    </citation>
    <scope>NUCLEOTIDE SEQUENCE [LARGE SCALE GENOMIC DNA]</scope>
    <source>
        <strain evidence="2 3">SW08-7</strain>
    </source>
</reference>
<dbReference type="InterPro" id="IPR009875">
    <property type="entry name" value="PilZ_domain"/>
</dbReference>
<dbReference type="EMBL" id="CABFVH010000052">
    <property type="protein sequence ID" value="VUF15349.1"/>
    <property type="molecule type" value="Genomic_DNA"/>
</dbReference>
<organism evidence="2 3">
    <name type="scientific">Methylobacterium dankookense</name>
    <dbReference type="NCBI Taxonomy" id="560405"/>
    <lineage>
        <taxon>Bacteria</taxon>
        <taxon>Pseudomonadati</taxon>
        <taxon>Pseudomonadota</taxon>
        <taxon>Alphaproteobacteria</taxon>
        <taxon>Hyphomicrobiales</taxon>
        <taxon>Methylobacteriaceae</taxon>
        <taxon>Methylobacterium</taxon>
    </lineage>
</organism>
<dbReference type="Proteomes" id="UP000401717">
    <property type="component" value="Unassembled WGS sequence"/>
</dbReference>
<gene>
    <name evidence="2" type="ORF">MTDSW087_05087</name>
</gene>
<evidence type="ECO:0000313" key="3">
    <source>
        <dbReference type="Proteomes" id="UP000401717"/>
    </source>
</evidence>
<dbReference type="SUPFAM" id="SSF141371">
    <property type="entry name" value="PilZ domain-like"/>
    <property type="match status" value="1"/>
</dbReference>
<sequence length="101" mass="10982">MTDALPDAPAGASADVPAHVPTRAKRHRVVQQGRIVLASRMIACEIRDLSASGAKLRVAPALDLPEVFELAIAAHDLRIRAVRLRWRRGEFAGVTFEPGCF</sequence>
<dbReference type="GO" id="GO:0035438">
    <property type="term" value="F:cyclic-di-GMP binding"/>
    <property type="evidence" value="ECO:0007669"/>
    <property type="project" value="InterPro"/>
</dbReference>
<name>A0A564G4D3_9HYPH</name>
<feature type="domain" description="PilZ" evidence="1">
    <location>
        <begin position="23"/>
        <end position="96"/>
    </location>
</feature>
<dbReference type="OrthoDB" id="7997023at2"/>
<dbReference type="RefSeq" id="WP_144767856.1">
    <property type="nucleotide sequence ID" value="NZ_CABFVH010000052.1"/>
</dbReference>
<dbReference type="Pfam" id="PF07238">
    <property type="entry name" value="PilZ"/>
    <property type="match status" value="1"/>
</dbReference>
<accession>A0A564G4D3</accession>
<proteinExistence type="predicted"/>
<evidence type="ECO:0000313" key="2">
    <source>
        <dbReference type="EMBL" id="VUF15349.1"/>
    </source>
</evidence>
<evidence type="ECO:0000259" key="1">
    <source>
        <dbReference type="Pfam" id="PF07238"/>
    </source>
</evidence>
<dbReference type="AlphaFoldDB" id="A0A564G4D3"/>
<protein>
    <recommendedName>
        <fullName evidence="1">PilZ domain-containing protein</fullName>
    </recommendedName>
</protein>